<dbReference type="PROSITE" id="PS51257">
    <property type="entry name" value="PROKAR_LIPOPROTEIN"/>
    <property type="match status" value="1"/>
</dbReference>
<accession>A0A5J4RSI3</accession>
<dbReference type="InterPro" id="IPR024278">
    <property type="entry name" value="DUF3823_N"/>
</dbReference>
<dbReference type="EMBL" id="SNRY01000794">
    <property type="protein sequence ID" value="KAA6336422.1"/>
    <property type="molecule type" value="Genomic_DNA"/>
</dbReference>
<comment type="caution">
    <text evidence="2">The sequence shown here is derived from an EMBL/GenBank/DDBJ whole genome shotgun (WGS) entry which is preliminary data.</text>
</comment>
<dbReference type="Gene3D" id="2.60.40.2060">
    <property type="match status" value="1"/>
</dbReference>
<name>A0A5J4RSI3_9ZZZZ</name>
<reference evidence="2" key="1">
    <citation type="submission" date="2019-03" db="EMBL/GenBank/DDBJ databases">
        <title>Single cell metagenomics reveals metabolic interactions within the superorganism composed of flagellate Streblomastix strix and complex community of Bacteroidetes bacteria on its surface.</title>
        <authorList>
            <person name="Treitli S.C."/>
            <person name="Kolisko M."/>
            <person name="Husnik F."/>
            <person name="Keeling P."/>
            <person name="Hampl V."/>
        </authorList>
    </citation>
    <scope>NUCLEOTIDE SEQUENCE</scope>
    <source>
        <strain evidence="2">STM</strain>
    </source>
</reference>
<dbReference type="Gene3D" id="2.60.40.1120">
    <property type="entry name" value="Carboxypeptidase-like, regulatory domain"/>
    <property type="match status" value="1"/>
</dbReference>
<proteinExistence type="predicted"/>
<evidence type="ECO:0000259" key="1">
    <source>
        <dbReference type="Pfam" id="PF12866"/>
    </source>
</evidence>
<protein>
    <recommendedName>
        <fullName evidence="1">DUF3823 domain-containing protein</fullName>
    </recommendedName>
</protein>
<evidence type="ECO:0000313" key="2">
    <source>
        <dbReference type="EMBL" id="KAA6336422.1"/>
    </source>
</evidence>
<gene>
    <name evidence="2" type="ORF">EZS27_015417</name>
</gene>
<dbReference type="AlphaFoldDB" id="A0A5J4RSI3"/>
<feature type="domain" description="DUF3823" evidence="1">
    <location>
        <begin position="81"/>
        <end position="126"/>
    </location>
</feature>
<organism evidence="2">
    <name type="scientific">termite gut metagenome</name>
    <dbReference type="NCBI Taxonomy" id="433724"/>
    <lineage>
        <taxon>unclassified sequences</taxon>
        <taxon>metagenomes</taxon>
        <taxon>organismal metagenomes</taxon>
    </lineage>
</organism>
<dbReference type="Pfam" id="PF12866">
    <property type="entry name" value="DUF3823"/>
    <property type="match status" value="1"/>
</dbReference>
<sequence>MKKLIFLFIASALILSSCENDNYAEPDAGIQGTVTDIITGKSLLTEQPNGFQIRNKEISWNGTDIVIDDPDLYSRKFWGRADGTFTNTKMFAATYQITPVNGAFHTVDIQTVELKSGKMTTIDFNVLPYVSFSNVSIVKDPANSLGIIATFTVNVHATESEPATIRNYRLFATNRSPYVGAFAFDDAVSSANDVALTPAQLGNPITIKQAGFVKGKTYYLRLGARCKESPQDRYNMTEIVKLEF</sequence>